<protein>
    <submittedName>
        <fullName evidence="1">DUF1552 domain-containing protein</fullName>
    </submittedName>
</protein>
<evidence type="ECO:0000313" key="2">
    <source>
        <dbReference type="Proteomes" id="UP000676194"/>
    </source>
</evidence>
<proteinExistence type="predicted"/>
<accession>A0A8E6EVI7</accession>
<dbReference type="KEGG" id="tsph:KIH39_23650"/>
<dbReference type="Pfam" id="PF07586">
    <property type="entry name" value="HXXSHH"/>
    <property type="match status" value="1"/>
</dbReference>
<sequence length="436" mass="47112">MLRGLGSAIALPWLDSMGAVTSWAAESSRAAPAPNRMAFLYVPNGKNMADWTPKTEGALGELPAILQPLAKVKNDLLILTGLTADKARPHGDGGGDHARALSAFLTGCQPRKTDGADIRAGVSVDQVAAGRLADTTRLPSLEIGAEAGAMAGNCDSGYSCVYSSTMSWRSATQPLPKEVNPKLVFERLFGNGGDAERAKRDARRKSVLDFVREDSAELKNKLGANDLRKLDEYFSAIRDVEQRINKADKLPPVKTPEYKAPVTIPAVYAEHLRILSDLIVLAFQADVTRVCTFVLANEGSNKPYPFAGVPEGHHDLSHHGNDPKKKEKIRDINKFHTSQLAYLIERLKGINEGDGTLLDHCMLAYGSGNSDGNAHNHEDLPILLAGRGCGTIKTGRHLKFAKETPLNNLWLSMLDRMDVKLANLGDSTGHLPGLQG</sequence>
<evidence type="ECO:0000313" key="1">
    <source>
        <dbReference type="EMBL" id="QVL34999.1"/>
    </source>
</evidence>
<dbReference type="AlphaFoldDB" id="A0A8E6EVI7"/>
<dbReference type="EMBL" id="CP074694">
    <property type="protein sequence ID" value="QVL34999.1"/>
    <property type="molecule type" value="Genomic_DNA"/>
</dbReference>
<keyword evidence="2" id="KW-1185">Reference proteome</keyword>
<name>A0A8E6EVI7_9BACT</name>
<gene>
    <name evidence="1" type="ORF">KIH39_23650</name>
</gene>
<dbReference type="Proteomes" id="UP000676194">
    <property type="component" value="Chromosome"/>
</dbReference>
<reference evidence="1" key="1">
    <citation type="submission" date="2021-05" db="EMBL/GenBank/DDBJ databases">
        <title>Complete genome sequence of the cellulolytic planctomycete Telmatocola sphagniphila SP2T and characterization of the first cellulase from planctomycetes.</title>
        <authorList>
            <person name="Rakitin A.L."/>
            <person name="Beletsky A.V."/>
            <person name="Naumoff D.G."/>
            <person name="Kulichevskaya I.S."/>
            <person name="Mardanov A.V."/>
            <person name="Ravin N.V."/>
            <person name="Dedysh S.N."/>
        </authorList>
    </citation>
    <scope>NUCLEOTIDE SEQUENCE</scope>
    <source>
        <strain evidence="1">SP2T</strain>
    </source>
</reference>
<dbReference type="InterPro" id="IPR011447">
    <property type="entry name" value="DUF1552"/>
</dbReference>
<organism evidence="1 2">
    <name type="scientific">Telmatocola sphagniphila</name>
    <dbReference type="NCBI Taxonomy" id="1123043"/>
    <lineage>
        <taxon>Bacteria</taxon>
        <taxon>Pseudomonadati</taxon>
        <taxon>Planctomycetota</taxon>
        <taxon>Planctomycetia</taxon>
        <taxon>Gemmatales</taxon>
        <taxon>Gemmataceae</taxon>
    </lineage>
</organism>